<protein>
    <submittedName>
        <fullName evidence="1">Uncharacterized protein</fullName>
    </submittedName>
</protein>
<organism evidence="1 2">
    <name type="scientific">Nocardioides baekrokdamisoli</name>
    <dbReference type="NCBI Taxonomy" id="1804624"/>
    <lineage>
        <taxon>Bacteria</taxon>
        <taxon>Bacillati</taxon>
        <taxon>Actinomycetota</taxon>
        <taxon>Actinomycetes</taxon>
        <taxon>Propionibacteriales</taxon>
        <taxon>Nocardioidaceae</taxon>
        <taxon>Nocardioides</taxon>
    </lineage>
</organism>
<gene>
    <name evidence="1" type="ORF">Back2_22990</name>
</gene>
<evidence type="ECO:0000313" key="1">
    <source>
        <dbReference type="EMBL" id="BBH18012.1"/>
    </source>
</evidence>
<dbReference type="KEGG" id="nbe:Back2_22990"/>
<name>A0A3G9IIM5_9ACTN</name>
<proteinExistence type="predicted"/>
<evidence type="ECO:0000313" key="2">
    <source>
        <dbReference type="Proteomes" id="UP000271573"/>
    </source>
</evidence>
<accession>A0A3G9IIM5</accession>
<reference evidence="1 2" key="1">
    <citation type="submission" date="2018-11" db="EMBL/GenBank/DDBJ databases">
        <title>Complete genome sequence of Nocardioides baekrokdamisoli strain KCTC 39748.</title>
        <authorList>
            <person name="Kang S.W."/>
            <person name="Lee K.C."/>
            <person name="Kim K.K."/>
            <person name="Kim J.S."/>
            <person name="Kim D.S."/>
            <person name="Ko S.H."/>
            <person name="Yang S.H."/>
            <person name="Shin Y.K."/>
            <person name="Lee J.S."/>
        </authorList>
    </citation>
    <scope>NUCLEOTIDE SEQUENCE [LARGE SCALE GENOMIC DNA]</scope>
    <source>
        <strain evidence="1 2">KCTC 39748</strain>
    </source>
</reference>
<keyword evidence="2" id="KW-1185">Reference proteome</keyword>
<dbReference type="AlphaFoldDB" id="A0A3G9IIM5"/>
<sequence length="144" mass="15347">MATVIAVTVSSQTHSGQRPDNRVPQVTATNEMARLILGRYVVDVPVAWHVAVSACGANSSAGGVIVRSADHCDSEPFVPRVRPSGTEFKRLGGRAVDLSEPIIIENQTVYEVSVPDARFVVVVHATDASVARAIASSLRLRDQS</sequence>
<dbReference type="Proteomes" id="UP000271573">
    <property type="component" value="Chromosome"/>
</dbReference>
<dbReference type="EMBL" id="AP019307">
    <property type="protein sequence ID" value="BBH18012.1"/>
    <property type="molecule type" value="Genomic_DNA"/>
</dbReference>